<dbReference type="PROSITE" id="PS50889">
    <property type="entry name" value="S4"/>
    <property type="match status" value="1"/>
</dbReference>
<dbReference type="InterPro" id="IPR050343">
    <property type="entry name" value="RsuA_PseudoU_synthase"/>
</dbReference>
<comment type="similarity">
    <text evidence="1 4">Belongs to the pseudouridine synthase RsuA family.</text>
</comment>
<accession>A0ABN1JN08</accession>
<keyword evidence="2 4" id="KW-0413">Isomerase</keyword>
<evidence type="ECO:0000256" key="3">
    <source>
        <dbReference type="PROSITE-ProRule" id="PRU00182"/>
    </source>
</evidence>
<evidence type="ECO:0000259" key="5">
    <source>
        <dbReference type="SMART" id="SM00363"/>
    </source>
</evidence>
<dbReference type="InterPro" id="IPR018496">
    <property type="entry name" value="PsdUridine_synth_RsuA/RluB_CS"/>
</dbReference>
<dbReference type="SUPFAM" id="SSF55174">
    <property type="entry name" value="Alpha-L RNA-binding motif"/>
    <property type="match status" value="1"/>
</dbReference>
<comment type="caution">
    <text evidence="6">The sequence shown here is derived from an EMBL/GenBank/DDBJ whole genome shotgun (WGS) entry which is preliminary data.</text>
</comment>
<dbReference type="InterPro" id="IPR020094">
    <property type="entry name" value="TruA/RsuA/RluB/E/F_N"/>
</dbReference>
<organism evidence="6 7">
    <name type="scientific">Clostridium oceanicum</name>
    <dbReference type="NCBI Taxonomy" id="1543"/>
    <lineage>
        <taxon>Bacteria</taxon>
        <taxon>Bacillati</taxon>
        <taxon>Bacillota</taxon>
        <taxon>Clostridia</taxon>
        <taxon>Eubacteriales</taxon>
        <taxon>Clostridiaceae</taxon>
        <taxon>Clostridium</taxon>
    </lineage>
</organism>
<dbReference type="SUPFAM" id="SSF55120">
    <property type="entry name" value="Pseudouridine synthase"/>
    <property type="match status" value="1"/>
</dbReference>
<sequence>MKERLQKYMASCGVASRRKCEKIILNQRVKVNGTIVGELGVKVDEEDEILLDGNLLQKENNKVYILLNKPKGYISTVKDERNRKTILDLINVKERVYPIGRLDKDTSGIIILTNDGEIYNNIIHPREEKIKAYKAKVKGKISSIDIEKFKSGIDIGGYITAPSDIIVDKVNLNTTEVTIKIHEGKNRQIRRMCEAIGHDVLELDRISIGKIKKGNLSLGKYRDLTKSEIEYLKNFK</sequence>
<dbReference type="PANTHER" id="PTHR47683">
    <property type="entry name" value="PSEUDOURIDINE SYNTHASE FAMILY PROTEIN-RELATED"/>
    <property type="match status" value="1"/>
</dbReference>
<evidence type="ECO:0000256" key="1">
    <source>
        <dbReference type="ARBA" id="ARBA00008348"/>
    </source>
</evidence>
<dbReference type="InterPro" id="IPR036986">
    <property type="entry name" value="S4_RNA-bd_sf"/>
</dbReference>
<dbReference type="PANTHER" id="PTHR47683:SF2">
    <property type="entry name" value="RNA-BINDING S4 DOMAIN-CONTAINING PROTEIN"/>
    <property type="match status" value="1"/>
</dbReference>
<dbReference type="EMBL" id="BAAACG010000010">
    <property type="protein sequence ID" value="GAA0743110.1"/>
    <property type="molecule type" value="Genomic_DNA"/>
</dbReference>
<dbReference type="Gene3D" id="3.30.70.1560">
    <property type="entry name" value="Alpha-L RNA-binding motif"/>
    <property type="match status" value="1"/>
</dbReference>
<feature type="domain" description="RNA-binding S4" evidence="5">
    <location>
        <begin position="3"/>
        <end position="61"/>
    </location>
</feature>
<evidence type="ECO:0000256" key="4">
    <source>
        <dbReference type="RuleBase" id="RU003887"/>
    </source>
</evidence>
<evidence type="ECO:0000256" key="2">
    <source>
        <dbReference type="ARBA" id="ARBA00023235"/>
    </source>
</evidence>
<dbReference type="SMART" id="SM00363">
    <property type="entry name" value="S4"/>
    <property type="match status" value="1"/>
</dbReference>
<reference evidence="6 7" key="1">
    <citation type="journal article" date="2019" name="Int. J. Syst. Evol. Microbiol.">
        <title>The Global Catalogue of Microorganisms (GCM) 10K type strain sequencing project: providing services to taxonomists for standard genome sequencing and annotation.</title>
        <authorList>
            <consortium name="The Broad Institute Genomics Platform"/>
            <consortium name="The Broad Institute Genome Sequencing Center for Infectious Disease"/>
            <person name="Wu L."/>
            <person name="Ma J."/>
        </authorList>
    </citation>
    <scope>NUCLEOTIDE SEQUENCE [LARGE SCALE GENOMIC DNA]</scope>
    <source>
        <strain evidence="6 7">JCM 1407</strain>
    </source>
</reference>
<keyword evidence="3" id="KW-0694">RNA-binding</keyword>
<evidence type="ECO:0000313" key="7">
    <source>
        <dbReference type="Proteomes" id="UP001501510"/>
    </source>
</evidence>
<dbReference type="InterPro" id="IPR042092">
    <property type="entry name" value="PsdUridine_s_RsuA/RluB/E/F_cat"/>
</dbReference>
<dbReference type="CDD" id="cd00165">
    <property type="entry name" value="S4"/>
    <property type="match status" value="1"/>
</dbReference>
<keyword evidence="7" id="KW-1185">Reference proteome</keyword>
<name>A0ABN1JN08_9CLOT</name>
<dbReference type="CDD" id="cd02870">
    <property type="entry name" value="PseudoU_synth_RsuA_like"/>
    <property type="match status" value="1"/>
</dbReference>
<dbReference type="InterPro" id="IPR002942">
    <property type="entry name" value="S4_RNA-bd"/>
</dbReference>
<dbReference type="Pfam" id="PF00849">
    <property type="entry name" value="PseudoU_synth_2"/>
    <property type="match status" value="1"/>
</dbReference>
<dbReference type="Proteomes" id="UP001501510">
    <property type="component" value="Unassembled WGS sequence"/>
</dbReference>
<dbReference type="Gene3D" id="3.30.70.580">
    <property type="entry name" value="Pseudouridine synthase I, catalytic domain, N-terminal subdomain"/>
    <property type="match status" value="1"/>
</dbReference>
<proteinExistence type="inferred from homology"/>
<evidence type="ECO:0000313" key="6">
    <source>
        <dbReference type="EMBL" id="GAA0743110.1"/>
    </source>
</evidence>
<gene>
    <name evidence="6" type="ORF">GCM10008906_26490</name>
</gene>
<protein>
    <recommendedName>
        <fullName evidence="4">Pseudouridine synthase</fullName>
        <ecNumber evidence="4">5.4.99.-</ecNumber>
    </recommendedName>
</protein>
<dbReference type="InterPro" id="IPR006145">
    <property type="entry name" value="PsdUridine_synth_RsuA/RluA"/>
</dbReference>
<dbReference type="InterPro" id="IPR020103">
    <property type="entry name" value="PsdUridine_synth_cat_dom_sf"/>
</dbReference>
<dbReference type="Gene3D" id="3.10.290.10">
    <property type="entry name" value="RNA-binding S4 domain"/>
    <property type="match status" value="1"/>
</dbReference>
<dbReference type="PROSITE" id="PS01149">
    <property type="entry name" value="PSI_RSU"/>
    <property type="match status" value="1"/>
</dbReference>
<dbReference type="NCBIfam" id="TIGR00093">
    <property type="entry name" value="pseudouridine synthase"/>
    <property type="match status" value="1"/>
</dbReference>
<dbReference type="EC" id="5.4.99.-" evidence="4"/>
<dbReference type="RefSeq" id="WP_343762153.1">
    <property type="nucleotide sequence ID" value="NZ_BAAACG010000010.1"/>
</dbReference>
<dbReference type="InterPro" id="IPR000748">
    <property type="entry name" value="PsdUridine_synth_RsuA/RluB/E/F"/>
</dbReference>
<dbReference type="Pfam" id="PF01479">
    <property type="entry name" value="S4"/>
    <property type="match status" value="1"/>
</dbReference>